<dbReference type="Proteomes" id="UP001280581">
    <property type="component" value="Unassembled WGS sequence"/>
</dbReference>
<sequence length="558" mass="60336">MEAHKTSDVKSEATHQESDIPAGYLDPHKAALEDNPEHAQKLTWPVILSALFLGTSFTGPIMFGFILTTPILVQLSQKISGADIDFWIPSGRPVILFGQFLTIIGGIICCTSKTMNQLIAGEVILGASIGTVSVAYAGLSEILPNKYRGIGLAWTELNLSTWGVPSTILANAMISHASWRIMFYLCIGYGLFSLVGTALVYFPPSHPRPDGKTKWQQLKEFDFVAAFLFTAGLVIFLYGLNSGGNTYAWDSAGTIAPLILGVITFIGAFVYDALVPADPLFPWYLFMKFREFSALIVLVFVAGMVFFAASALNAQTILYLHTPDPIKIGLYSLPSGVGQLIGGCIIPALVHYIKHVHYQLTFAVFMQTLFFGLAALITPTNINWLMAVQFLAMFPFGWITLNCYTAASLNVPQRDLGIAIGLIGTFRSVGGSIGSVIFSSIFDQTAEKEVARRISSTAISHGVAPSSIGQLMEAVHLTLLGVPDQAARLPAVPAQVFDSCVGAARYAYAYAFRVTWLASIPFGVAALLAAIAVRDPSKYFTNHIEVHLEKKRGASSKA</sequence>
<evidence type="ECO:0008006" key="10">
    <source>
        <dbReference type="Google" id="ProtNLM"/>
    </source>
</evidence>
<feature type="transmembrane region" description="Helical" evidence="7">
    <location>
        <begin position="384"/>
        <end position="404"/>
    </location>
</feature>
<keyword evidence="4 7" id="KW-1133">Transmembrane helix</keyword>
<comment type="caution">
    <text evidence="8">The sequence shown here is derived from an EMBL/GenBank/DDBJ whole genome shotgun (WGS) entry which is preliminary data.</text>
</comment>
<dbReference type="Gene3D" id="1.20.1250.20">
    <property type="entry name" value="MFS general substrate transporter like domains"/>
    <property type="match status" value="2"/>
</dbReference>
<feature type="region of interest" description="Disordered" evidence="6">
    <location>
        <begin position="1"/>
        <end position="22"/>
    </location>
</feature>
<dbReference type="PANTHER" id="PTHR23501:SF109">
    <property type="entry name" value="MAJOR FACILITATOR SUPERFAMILY (MFS) PROFILE DOMAIN-CONTAINING PROTEIN-RELATED"/>
    <property type="match status" value="1"/>
</dbReference>
<feature type="transmembrane region" description="Helical" evidence="7">
    <location>
        <begin position="181"/>
        <end position="202"/>
    </location>
</feature>
<proteinExistence type="predicted"/>
<feature type="transmembrane region" description="Helical" evidence="7">
    <location>
        <begin position="118"/>
        <end position="139"/>
    </location>
</feature>
<feature type="compositionally biased region" description="Basic and acidic residues" evidence="6">
    <location>
        <begin position="1"/>
        <end position="18"/>
    </location>
</feature>
<dbReference type="Pfam" id="PF06609">
    <property type="entry name" value="TRI12"/>
    <property type="match status" value="1"/>
</dbReference>
<feature type="transmembrane region" description="Helical" evidence="7">
    <location>
        <begin position="93"/>
        <end position="111"/>
    </location>
</feature>
<dbReference type="InterPro" id="IPR036259">
    <property type="entry name" value="MFS_trans_sf"/>
</dbReference>
<feature type="transmembrane region" description="Helical" evidence="7">
    <location>
        <begin position="252"/>
        <end position="271"/>
    </location>
</feature>
<feature type="transmembrane region" description="Helical" evidence="7">
    <location>
        <begin position="514"/>
        <end position="533"/>
    </location>
</feature>
<dbReference type="SUPFAM" id="SSF103473">
    <property type="entry name" value="MFS general substrate transporter"/>
    <property type="match status" value="1"/>
</dbReference>
<gene>
    <name evidence="8" type="ORF">GRF29_154g1404630</name>
</gene>
<protein>
    <recommendedName>
        <fullName evidence="10">Major facilitator superfamily (MFS) profile domain-containing protein</fullName>
    </recommendedName>
</protein>
<evidence type="ECO:0000256" key="2">
    <source>
        <dbReference type="ARBA" id="ARBA00022448"/>
    </source>
</evidence>
<feature type="transmembrane region" description="Helical" evidence="7">
    <location>
        <begin position="223"/>
        <end position="240"/>
    </location>
</feature>
<keyword evidence="9" id="KW-1185">Reference proteome</keyword>
<evidence type="ECO:0000256" key="1">
    <source>
        <dbReference type="ARBA" id="ARBA00004141"/>
    </source>
</evidence>
<evidence type="ECO:0000256" key="7">
    <source>
        <dbReference type="SAM" id="Phobius"/>
    </source>
</evidence>
<dbReference type="EMBL" id="WVTA01000013">
    <property type="protein sequence ID" value="KAK3202995.1"/>
    <property type="molecule type" value="Genomic_DNA"/>
</dbReference>
<dbReference type="InterPro" id="IPR010573">
    <property type="entry name" value="MFS_Str1/Tri12-like"/>
</dbReference>
<feature type="transmembrane region" description="Helical" evidence="7">
    <location>
        <begin position="360"/>
        <end position="378"/>
    </location>
</feature>
<evidence type="ECO:0000256" key="5">
    <source>
        <dbReference type="ARBA" id="ARBA00023136"/>
    </source>
</evidence>
<evidence type="ECO:0000256" key="4">
    <source>
        <dbReference type="ARBA" id="ARBA00022989"/>
    </source>
</evidence>
<dbReference type="GO" id="GO:0022857">
    <property type="term" value="F:transmembrane transporter activity"/>
    <property type="evidence" value="ECO:0007669"/>
    <property type="project" value="InterPro"/>
</dbReference>
<dbReference type="AlphaFoldDB" id="A0AAN6LUI1"/>
<evidence type="ECO:0000313" key="9">
    <source>
        <dbReference type="Proteomes" id="UP001280581"/>
    </source>
</evidence>
<evidence type="ECO:0000256" key="3">
    <source>
        <dbReference type="ARBA" id="ARBA00022692"/>
    </source>
</evidence>
<dbReference type="GO" id="GO:0005886">
    <property type="term" value="C:plasma membrane"/>
    <property type="evidence" value="ECO:0007669"/>
    <property type="project" value="TreeGrafter"/>
</dbReference>
<keyword evidence="5 7" id="KW-0472">Membrane</keyword>
<accession>A0AAN6LUI1</accession>
<feature type="transmembrane region" description="Helical" evidence="7">
    <location>
        <begin position="46"/>
        <end position="73"/>
    </location>
</feature>
<feature type="transmembrane region" description="Helical" evidence="7">
    <location>
        <begin position="292"/>
        <end position="312"/>
    </location>
</feature>
<evidence type="ECO:0000256" key="6">
    <source>
        <dbReference type="SAM" id="MobiDB-lite"/>
    </source>
</evidence>
<reference evidence="8 9" key="1">
    <citation type="submission" date="2021-02" db="EMBL/GenBank/DDBJ databases">
        <title>Genome assembly of Pseudopithomyces chartarum.</title>
        <authorList>
            <person name="Jauregui R."/>
            <person name="Singh J."/>
            <person name="Voisey C."/>
        </authorList>
    </citation>
    <scope>NUCLEOTIDE SEQUENCE [LARGE SCALE GENOMIC DNA]</scope>
    <source>
        <strain evidence="8 9">AGR01</strain>
    </source>
</reference>
<comment type="subcellular location">
    <subcellularLocation>
        <location evidence="1">Membrane</location>
        <topology evidence="1">Multi-pass membrane protein</topology>
    </subcellularLocation>
</comment>
<feature type="transmembrane region" description="Helical" evidence="7">
    <location>
        <begin position="416"/>
        <end position="442"/>
    </location>
</feature>
<evidence type="ECO:0000313" key="8">
    <source>
        <dbReference type="EMBL" id="KAK3202995.1"/>
    </source>
</evidence>
<organism evidence="8 9">
    <name type="scientific">Pseudopithomyces chartarum</name>
    <dbReference type="NCBI Taxonomy" id="1892770"/>
    <lineage>
        <taxon>Eukaryota</taxon>
        <taxon>Fungi</taxon>
        <taxon>Dikarya</taxon>
        <taxon>Ascomycota</taxon>
        <taxon>Pezizomycotina</taxon>
        <taxon>Dothideomycetes</taxon>
        <taxon>Pleosporomycetidae</taxon>
        <taxon>Pleosporales</taxon>
        <taxon>Massarineae</taxon>
        <taxon>Didymosphaeriaceae</taxon>
        <taxon>Pseudopithomyces</taxon>
    </lineage>
</organism>
<feature type="transmembrane region" description="Helical" evidence="7">
    <location>
        <begin position="332"/>
        <end position="353"/>
    </location>
</feature>
<keyword evidence="3 7" id="KW-0812">Transmembrane</keyword>
<name>A0AAN6LUI1_9PLEO</name>
<dbReference type="PANTHER" id="PTHR23501">
    <property type="entry name" value="MAJOR FACILITATOR SUPERFAMILY"/>
    <property type="match status" value="1"/>
</dbReference>
<keyword evidence="2" id="KW-0813">Transport</keyword>